<dbReference type="Proteomes" id="UP000515649">
    <property type="component" value="Segment"/>
</dbReference>
<proteinExistence type="predicted"/>
<sequence length="91" mass="10145">MTTTAPIIAMDEIESSQLHAIGYDSASQTLAIRFKDRRTGAPTSLYHYSNFSAEDFEAFKNAESIGSHFGKHIKPFAKKYPYTQIEKTPAA</sequence>
<organism evidence="2 3">
    <name type="scientific">Ralstonia phage Firinga</name>
    <dbReference type="NCBI Taxonomy" id="2759725"/>
    <lineage>
        <taxon>Viruses</taxon>
        <taxon>Duplodnaviria</taxon>
        <taxon>Heunggongvirae</taxon>
        <taxon>Uroviricota</taxon>
        <taxon>Caudoviricetes</taxon>
        <taxon>Firingavirus</taxon>
        <taxon>Firingavirus firinga</taxon>
    </lineage>
</organism>
<reference evidence="2 3" key="1">
    <citation type="submission" date="2020-07" db="EMBL/GenBank/DDBJ databases">
        <title>Ralstonia phages.</title>
        <authorList>
            <person name="Trotereau A."/>
            <person name="Boyer C."/>
            <person name="Torres-Barcelo C."/>
        </authorList>
    </citation>
    <scope>NUCLEOTIDE SEQUENCE [LARGE SCALE GENOMIC DNA]</scope>
</reference>
<evidence type="ECO:0000313" key="2">
    <source>
        <dbReference type="EMBL" id="QMV33118.1"/>
    </source>
</evidence>
<evidence type="ECO:0000259" key="1">
    <source>
        <dbReference type="Pfam" id="PF13619"/>
    </source>
</evidence>
<dbReference type="InterPro" id="IPR025309">
    <property type="entry name" value="KTSC_dom"/>
</dbReference>
<keyword evidence="3" id="KW-1185">Reference proteome</keyword>
<feature type="domain" description="KTSC" evidence="1">
    <location>
        <begin position="14"/>
        <end position="75"/>
    </location>
</feature>
<gene>
    <name evidence="2" type="ORF">18C_00050</name>
</gene>
<evidence type="ECO:0000313" key="3">
    <source>
        <dbReference type="Proteomes" id="UP000515649"/>
    </source>
</evidence>
<dbReference type="Pfam" id="PF13619">
    <property type="entry name" value="KTSC"/>
    <property type="match status" value="1"/>
</dbReference>
<name>A0A7G5B9Z5_9CAUD</name>
<accession>A0A7G5B9Z5</accession>
<dbReference type="EMBL" id="MT740737">
    <property type="protein sequence ID" value="QMV33118.1"/>
    <property type="molecule type" value="Genomic_DNA"/>
</dbReference>
<protein>
    <recommendedName>
        <fullName evidence="1">KTSC domain-containing protein</fullName>
    </recommendedName>
</protein>